<keyword evidence="1" id="KW-0812">Transmembrane</keyword>
<protein>
    <submittedName>
        <fullName evidence="2">Uncharacterized protein</fullName>
    </submittedName>
</protein>
<keyword evidence="3" id="KW-1185">Reference proteome</keyword>
<keyword evidence="1" id="KW-0472">Membrane</keyword>
<evidence type="ECO:0000313" key="2">
    <source>
        <dbReference type="EMBL" id="KTR82461.1"/>
    </source>
</evidence>
<sequence>MTHPAPHGPPALDAAGQREFDALSRSRMRFFLRFALTEGAVLAILVVLMYVARVIDPDVGLYLLIGVALVGGLVLSTVLTRQAKQQQRIVAESEARRARGVA</sequence>
<proteinExistence type="predicted"/>
<accession>A0A147EDI0</accession>
<dbReference type="PATRIC" id="fig|1079994.3.peg.2649"/>
<comment type="caution">
    <text evidence="2">The sequence shown here is derived from an EMBL/GenBank/DDBJ whole genome shotgun (WGS) entry which is preliminary data.</text>
</comment>
<keyword evidence="1" id="KW-1133">Transmembrane helix</keyword>
<dbReference type="Proteomes" id="UP000070810">
    <property type="component" value="Unassembled WGS sequence"/>
</dbReference>
<name>A0A147EDI0_9MICO</name>
<feature type="transmembrane region" description="Helical" evidence="1">
    <location>
        <begin position="59"/>
        <end position="79"/>
    </location>
</feature>
<organism evidence="2 3">
    <name type="scientific">Leucobacter chromiiresistens</name>
    <dbReference type="NCBI Taxonomy" id="1079994"/>
    <lineage>
        <taxon>Bacteria</taxon>
        <taxon>Bacillati</taxon>
        <taxon>Actinomycetota</taxon>
        <taxon>Actinomycetes</taxon>
        <taxon>Micrococcales</taxon>
        <taxon>Microbacteriaceae</taxon>
        <taxon>Leucobacter</taxon>
    </lineage>
</organism>
<dbReference type="AlphaFoldDB" id="A0A147EDI0"/>
<evidence type="ECO:0000256" key="1">
    <source>
        <dbReference type="SAM" id="Phobius"/>
    </source>
</evidence>
<dbReference type="RefSeq" id="WP_058594573.1">
    <property type="nucleotide sequence ID" value="NZ_LDRK01000098.1"/>
</dbReference>
<feature type="transmembrane region" description="Helical" evidence="1">
    <location>
        <begin position="30"/>
        <end position="53"/>
    </location>
</feature>
<evidence type="ECO:0000313" key="3">
    <source>
        <dbReference type="Proteomes" id="UP000070810"/>
    </source>
</evidence>
<gene>
    <name evidence="2" type="ORF">NS354_11280</name>
</gene>
<dbReference type="EMBL" id="LDRK01000098">
    <property type="protein sequence ID" value="KTR82461.1"/>
    <property type="molecule type" value="Genomic_DNA"/>
</dbReference>
<reference evidence="2 3" key="1">
    <citation type="journal article" date="2016" name="Front. Microbiol.">
        <title>Genomic Resource of Rice Seed Associated Bacteria.</title>
        <authorList>
            <person name="Midha S."/>
            <person name="Bansal K."/>
            <person name="Sharma S."/>
            <person name="Kumar N."/>
            <person name="Patil P.P."/>
            <person name="Chaudhry V."/>
            <person name="Patil P.B."/>
        </authorList>
    </citation>
    <scope>NUCLEOTIDE SEQUENCE [LARGE SCALE GENOMIC DNA]</scope>
    <source>
        <strain evidence="2 3">NS354</strain>
    </source>
</reference>